<dbReference type="EMBL" id="CP017248">
    <property type="protein sequence ID" value="AOR31505.1"/>
    <property type="molecule type" value="Genomic_DNA"/>
</dbReference>
<evidence type="ECO:0000313" key="3">
    <source>
        <dbReference type="Proteomes" id="UP000094960"/>
    </source>
</evidence>
<keyword evidence="3" id="KW-1185">Reference proteome</keyword>
<sequence>MWLPVRWSILKNSRSPGWHLRVLALAGLDPAVGVDDVQGAVALVLVVGALQHALVVDEPAGYLGVLSARLNSSISGAHQASSSTAETARGSVVVSPP</sequence>
<gene>
    <name evidence="2" type="ORF">BFF78_11025</name>
</gene>
<organism evidence="2 3">
    <name type="scientific">Streptomyces fodineus</name>
    <dbReference type="NCBI Taxonomy" id="1904616"/>
    <lineage>
        <taxon>Bacteria</taxon>
        <taxon>Bacillati</taxon>
        <taxon>Actinomycetota</taxon>
        <taxon>Actinomycetes</taxon>
        <taxon>Kitasatosporales</taxon>
        <taxon>Streptomycetaceae</taxon>
        <taxon>Streptomyces</taxon>
    </lineage>
</organism>
<dbReference type="KEGG" id="spun:BFF78_11025"/>
<protein>
    <submittedName>
        <fullName evidence="2">Uncharacterized protein</fullName>
    </submittedName>
</protein>
<evidence type="ECO:0000313" key="2">
    <source>
        <dbReference type="EMBL" id="AOR31505.1"/>
    </source>
</evidence>
<feature type="region of interest" description="Disordered" evidence="1">
    <location>
        <begin position="76"/>
        <end position="97"/>
    </location>
</feature>
<dbReference type="Proteomes" id="UP000094960">
    <property type="component" value="Chromosome"/>
</dbReference>
<dbReference type="AlphaFoldDB" id="A0A1D7Y7C5"/>
<reference evidence="3" key="1">
    <citation type="submission" date="2016-09" db="EMBL/GenBank/DDBJ databases">
        <title>Streptomyces puniciscabiei strain:TW1S1 Genome sequencing and assembly.</title>
        <authorList>
            <person name="Kim M.-K."/>
            <person name="Kim S.B."/>
        </authorList>
    </citation>
    <scope>NUCLEOTIDE SEQUENCE [LARGE SCALE GENOMIC DNA]</scope>
    <source>
        <strain evidence="3">TW1S1</strain>
    </source>
</reference>
<accession>A0A1D7Y7C5</accession>
<name>A0A1D7Y7C5_9ACTN</name>
<evidence type="ECO:0000256" key="1">
    <source>
        <dbReference type="SAM" id="MobiDB-lite"/>
    </source>
</evidence>
<proteinExistence type="predicted"/>